<reference evidence="1 2" key="1">
    <citation type="journal article" date="2015" name="Nature">
        <title>rRNA introns, odd ribosomes, and small enigmatic genomes across a large radiation of phyla.</title>
        <authorList>
            <person name="Brown C.T."/>
            <person name="Hug L.A."/>
            <person name="Thomas B.C."/>
            <person name="Sharon I."/>
            <person name="Castelle C.J."/>
            <person name="Singh A."/>
            <person name="Wilkins M.J."/>
            <person name="Williams K.H."/>
            <person name="Banfield J.F."/>
        </authorList>
    </citation>
    <scope>NUCLEOTIDE SEQUENCE [LARGE SCALE GENOMIC DNA]</scope>
</reference>
<evidence type="ECO:0000313" key="2">
    <source>
        <dbReference type="Proteomes" id="UP000034176"/>
    </source>
</evidence>
<dbReference type="AlphaFoldDB" id="A0A0G0AQS9"/>
<sequence length="105" mass="11664">MKLRKKIVIQHQAKLPIRAFLVGFILLLLILQVVVSNRIAISGNQITQIEQKLDGLKQSNNNLGEKIASASSLTVIREKSLSLGFTKNITPYYVSTNLPVALELH</sequence>
<accession>A0A0G0AQS9</accession>
<proteinExistence type="predicted"/>
<evidence type="ECO:0008006" key="3">
    <source>
        <dbReference type="Google" id="ProtNLM"/>
    </source>
</evidence>
<gene>
    <name evidence="1" type="ORF">UR52_C0010G0007</name>
</gene>
<organism evidence="1 2">
    <name type="scientific">Candidatus Gottesmanbacteria bacterium GW2011_GWA1_34_13</name>
    <dbReference type="NCBI Taxonomy" id="1618434"/>
    <lineage>
        <taxon>Bacteria</taxon>
        <taxon>Candidatus Gottesmaniibacteriota</taxon>
    </lineage>
</organism>
<dbReference type="STRING" id="1618434.UR52_C0010G0007"/>
<dbReference type="Proteomes" id="UP000034176">
    <property type="component" value="Unassembled WGS sequence"/>
</dbReference>
<dbReference type="EMBL" id="LBPN01000010">
    <property type="protein sequence ID" value="KKP59194.1"/>
    <property type="molecule type" value="Genomic_DNA"/>
</dbReference>
<name>A0A0G0AQS9_9BACT</name>
<protein>
    <recommendedName>
        <fullName evidence="3">Cell division protein FtsL</fullName>
    </recommendedName>
</protein>
<evidence type="ECO:0000313" key="1">
    <source>
        <dbReference type="EMBL" id="KKP59194.1"/>
    </source>
</evidence>
<comment type="caution">
    <text evidence="1">The sequence shown here is derived from an EMBL/GenBank/DDBJ whole genome shotgun (WGS) entry which is preliminary data.</text>
</comment>